<dbReference type="PANTHER" id="PTHR46825">
    <property type="entry name" value="D-ALANYL-D-ALANINE-CARBOXYPEPTIDASE/ENDOPEPTIDASE AMPH"/>
    <property type="match status" value="1"/>
</dbReference>
<dbReference type="PANTHER" id="PTHR46825:SF9">
    <property type="entry name" value="BETA-LACTAMASE-RELATED DOMAIN-CONTAINING PROTEIN"/>
    <property type="match status" value="1"/>
</dbReference>
<dbReference type="EMBL" id="LT840185">
    <property type="protein sequence ID" value="SMF61381.1"/>
    <property type="molecule type" value="Genomic_DNA"/>
</dbReference>
<dbReference type="SUPFAM" id="SSF56601">
    <property type="entry name" value="beta-lactamase/transpeptidase-like"/>
    <property type="match status" value="1"/>
</dbReference>
<proteinExistence type="predicted"/>
<name>A0A1X7FZ69_9SPHN</name>
<dbReference type="STRING" id="941907.SAMN06295910_0367"/>
<dbReference type="InterPro" id="IPR012338">
    <property type="entry name" value="Beta-lactam/transpept-like"/>
</dbReference>
<dbReference type="InterPro" id="IPR001466">
    <property type="entry name" value="Beta-lactam-related"/>
</dbReference>
<reference evidence="4" key="1">
    <citation type="submission" date="2017-04" db="EMBL/GenBank/DDBJ databases">
        <authorList>
            <person name="Varghese N."/>
            <person name="Submissions S."/>
        </authorList>
    </citation>
    <scope>NUCLEOTIDE SEQUENCE [LARGE SCALE GENOMIC DNA]</scope>
    <source>
        <strain evidence="4">Dd16</strain>
    </source>
</reference>
<sequence>MLKGMVWAALLAAAAVPAIAAAPVRGADFGAIKARLTAECAADTFSGIVLVRAGGRDLFEHVCGKADIINGIANARETRFKIYSTSKFITALTVLKLVEDGRMRLDAPVTDYIADAPGEWRGVTIRMLLNHTSGIDDLTLPFIWHFRADHPSAMRGLLPALTAEQRALKSAPGTAFRYNNFGFELLADAAAKAGGQPFPALVEALVFQPAGMKSASIEAPLIEAGHLVPVSAEGLAKGYNGDPGKLDQAINWGFVQQGAGAVHASVDDFVALDAALKAGRILGPAMLAEMTRAPVDADGKTGGQAFGLGVVVNVADGVTMYGHTGGTNGYISDFERYPDDDAMLIVLTNRGNIRTAWLREGVAAALKGAR</sequence>
<dbReference type="Pfam" id="PF00144">
    <property type="entry name" value="Beta-lactamase"/>
    <property type="match status" value="1"/>
</dbReference>
<feature type="chain" id="PRO_5012191667" evidence="1">
    <location>
        <begin position="21"/>
        <end position="370"/>
    </location>
</feature>
<feature type="signal peptide" evidence="1">
    <location>
        <begin position="1"/>
        <end position="20"/>
    </location>
</feature>
<dbReference type="RefSeq" id="WP_085217253.1">
    <property type="nucleotide sequence ID" value="NZ_LT840185.1"/>
</dbReference>
<keyword evidence="4" id="KW-1185">Reference proteome</keyword>
<evidence type="ECO:0000313" key="4">
    <source>
        <dbReference type="Proteomes" id="UP000192934"/>
    </source>
</evidence>
<dbReference type="PROSITE" id="PS00146">
    <property type="entry name" value="BETA_LACTAMASE_A"/>
    <property type="match status" value="1"/>
</dbReference>
<evidence type="ECO:0000313" key="3">
    <source>
        <dbReference type="EMBL" id="SMF61381.1"/>
    </source>
</evidence>
<feature type="domain" description="Beta-lactamase-related" evidence="2">
    <location>
        <begin position="46"/>
        <end position="352"/>
    </location>
</feature>
<dbReference type="InterPro" id="IPR050491">
    <property type="entry name" value="AmpC-like"/>
</dbReference>
<dbReference type="OrthoDB" id="113033at2"/>
<dbReference type="Proteomes" id="UP000192934">
    <property type="component" value="Chromosome I"/>
</dbReference>
<keyword evidence="1" id="KW-0732">Signal</keyword>
<organism evidence="3 4">
    <name type="scientific">Allosphingosinicella indica</name>
    <dbReference type="NCBI Taxonomy" id="941907"/>
    <lineage>
        <taxon>Bacteria</taxon>
        <taxon>Pseudomonadati</taxon>
        <taxon>Pseudomonadota</taxon>
        <taxon>Alphaproteobacteria</taxon>
        <taxon>Sphingomonadales</taxon>
        <taxon>Sphingomonadaceae</taxon>
        <taxon>Allosphingosinicella</taxon>
    </lineage>
</organism>
<dbReference type="AlphaFoldDB" id="A0A1X7FZ69"/>
<dbReference type="InterPro" id="IPR023650">
    <property type="entry name" value="Beta-lactam_class-A_AS"/>
</dbReference>
<dbReference type="Gene3D" id="3.40.710.10">
    <property type="entry name" value="DD-peptidase/beta-lactamase superfamily"/>
    <property type="match status" value="1"/>
</dbReference>
<protein>
    <submittedName>
        <fullName evidence="3">CubicO group peptidase, beta-lactamase class C family</fullName>
    </submittedName>
</protein>
<evidence type="ECO:0000256" key="1">
    <source>
        <dbReference type="SAM" id="SignalP"/>
    </source>
</evidence>
<evidence type="ECO:0000259" key="2">
    <source>
        <dbReference type="Pfam" id="PF00144"/>
    </source>
</evidence>
<accession>A0A1X7FZ69</accession>
<gene>
    <name evidence="3" type="ORF">SAMN06295910_0367</name>
</gene>